<comment type="caution">
    <text evidence="1">The sequence shown here is derived from an EMBL/GenBank/DDBJ whole genome shotgun (WGS) entry which is preliminary data.</text>
</comment>
<dbReference type="Proteomes" id="UP000485058">
    <property type="component" value="Unassembled WGS sequence"/>
</dbReference>
<keyword evidence="1" id="KW-0418">Kinase</keyword>
<reference evidence="1 2" key="1">
    <citation type="submission" date="2020-02" db="EMBL/GenBank/DDBJ databases">
        <title>Draft genome sequence of Haematococcus lacustris strain NIES-144.</title>
        <authorList>
            <person name="Morimoto D."/>
            <person name="Nakagawa S."/>
            <person name="Yoshida T."/>
            <person name="Sawayama S."/>
        </authorList>
    </citation>
    <scope>NUCLEOTIDE SEQUENCE [LARGE SCALE GENOMIC DNA]</scope>
    <source>
        <strain evidence="1 2">NIES-144</strain>
    </source>
</reference>
<dbReference type="GO" id="GO:0016301">
    <property type="term" value="F:kinase activity"/>
    <property type="evidence" value="ECO:0007669"/>
    <property type="project" value="UniProtKB-KW"/>
</dbReference>
<evidence type="ECO:0000313" key="2">
    <source>
        <dbReference type="Proteomes" id="UP000485058"/>
    </source>
</evidence>
<keyword evidence="2" id="KW-1185">Reference proteome</keyword>
<dbReference type="AlphaFoldDB" id="A0A6A0AJ51"/>
<dbReference type="EMBL" id="BLLF01006492">
    <property type="protein sequence ID" value="GFH32301.1"/>
    <property type="molecule type" value="Genomic_DNA"/>
</dbReference>
<sequence>MAQVLDSNSWDLVRMLLRPRSIKTLQDGTVVFVNDNSQQRLSAGEALRHREVGKGSNKVQGRQQVYSTWRQAAGSVRDDSLNKEVSMLSGSFEAAVGLWRNLTGKLFDLEANIVMTASATELQTGLVKQLKKKLFDLEANIVMTASATELQTGLVKQLKKKGLAPGARVVQEEWLLLVAETHQLPTA</sequence>
<evidence type="ECO:0000313" key="1">
    <source>
        <dbReference type="EMBL" id="GFH32301.1"/>
    </source>
</evidence>
<keyword evidence="1" id="KW-0808">Transferase</keyword>
<organism evidence="1 2">
    <name type="scientific">Haematococcus lacustris</name>
    <name type="common">Green alga</name>
    <name type="synonym">Haematococcus pluvialis</name>
    <dbReference type="NCBI Taxonomy" id="44745"/>
    <lineage>
        <taxon>Eukaryota</taxon>
        <taxon>Viridiplantae</taxon>
        <taxon>Chlorophyta</taxon>
        <taxon>core chlorophytes</taxon>
        <taxon>Chlorophyceae</taxon>
        <taxon>CS clade</taxon>
        <taxon>Chlamydomonadales</taxon>
        <taxon>Haematococcaceae</taxon>
        <taxon>Haematococcus</taxon>
    </lineage>
</organism>
<gene>
    <name evidence="1" type="ORF">HaLaN_31498</name>
</gene>
<proteinExistence type="predicted"/>
<protein>
    <submittedName>
        <fullName evidence="1">Serine threonine-kinase chloroplastic-like</fullName>
    </submittedName>
</protein>
<accession>A0A6A0AJ51</accession>
<name>A0A6A0AJ51_HAELA</name>